<sequence>MNSLKVTNKNDIKTQNNTKDDKTKTTPPCDGFKTPPSNFLTSPLGSPSHVKVSWSGNIRRALPISPTVGKRGFRTRNNLVNSRRAAHSLPIHDSLYLRLLAETRRQHESPRGILTISETRVDGAQEMTSPTIM</sequence>
<evidence type="ECO:0000256" key="1">
    <source>
        <dbReference type="SAM" id="MobiDB-lite"/>
    </source>
</evidence>
<comment type="caution">
    <text evidence="2">The sequence shown here is derived from an EMBL/GenBank/DDBJ whole genome shotgun (WGS) entry which is preliminary data.</text>
</comment>
<dbReference type="OrthoDB" id="3527518at2759"/>
<organism evidence="2 3">
    <name type="scientific">Botrytis tulipae</name>
    <dbReference type="NCBI Taxonomy" id="87230"/>
    <lineage>
        <taxon>Eukaryota</taxon>
        <taxon>Fungi</taxon>
        <taxon>Dikarya</taxon>
        <taxon>Ascomycota</taxon>
        <taxon>Pezizomycotina</taxon>
        <taxon>Leotiomycetes</taxon>
        <taxon>Helotiales</taxon>
        <taxon>Sclerotiniaceae</taxon>
        <taxon>Botrytis</taxon>
    </lineage>
</organism>
<reference evidence="2 3" key="1">
    <citation type="submission" date="2017-12" db="EMBL/GenBank/DDBJ databases">
        <title>Comparative genomics of Botrytis spp.</title>
        <authorList>
            <person name="Valero-Jimenez C.A."/>
            <person name="Tapia P."/>
            <person name="Veloso J."/>
            <person name="Silva-Moreno E."/>
            <person name="Staats M."/>
            <person name="Valdes J.H."/>
            <person name="Van Kan J.A.L."/>
        </authorList>
    </citation>
    <scope>NUCLEOTIDE SEQUENCE [LARGE SCALE GENOMIC DNA]</scope>
    <source>
        <strain evidence="2 3">Bt9001</strain>
    </source>
</reference>
<gene>
    <name evidence="2" type="ORF">BTUL_0185g00150</name>
</gene>
<feature type="region of interest" description="Disordered" evidence="1">
    <location>
        <begin position="1"/>
        <end position="46"/>
    </location>
</feature>
<dbReference type="EMBL" id="PQXH01000185">
    <property type="protein sequence ID" value="TGO08938.1"/>
    <property type="molecule type" value="Genomic_DNA"/>
</dbReference>
<evidence type="ECO:0000313" key="2">
    <source>
        <dbReference type="EMBL" id="TGO08938.1"/>
    </source>
</evidence>
<dbReference type="Proteomes" id="UP000297777">
    <property type="component" value="Unassembled WGS sequence"/>
</dbReference>
<keyword evidence="3" id="KW-1185">Reference proteome</keyword>
<evidence type="ECO:0000313" key="3">
    <source>
        <dbReference type="Proteomes" id="UP000297777"/>
    </source>
</evidence>
<feature type="compositionally biased region" description="Basic and acidic residues" evidence="1">
    <location>
        <begin position="8"/>
        <end position="24"/>
    </location>
</feature>
<dbReference type="AlphaFoldDB" id="A0A4Z1EEX0"/>
<proteinExistence type="predicted"/>
<name>A0A4Z1EEX0_9HELO</name>
<accession>A0A4Z1EEX0</accession>
<protein>
    <submittedName>
        <fullName evidence="2">Uncharacterized protein</fullName>
    </submittedName>
</protein>
<feature type="compositionally biased region" description="Polar residues" evidence="1">
    <location>
        <begin position="35"/>
        <end position="45"/>
    </location>
</feature>